<dbReference type="Proteomes" id="UP000030755">
    <property type="component" value="Unassembled WGS sequence"/>
</dbReference>
<sequence>MLFEEKVVPGTSIPFNSPNNTIYIQNLPEKMRKVDSEKILYELFEPYGNIVQIKVKRNINMRGQAFIVFSSIDDAMKAVEGMQSYPVWFKPMRINYAKFKSYIVSKSDGTFDQEYRKQLHHKQEKARYPRATRKQVMQQLISGGGPMPNVIPHVPSGEMPNKVLFLQQLPPSVTEGSLRSLFQPFGGFRDIRLVPGKSDIAFIEFETEMQATMAKNALLNYKIDGVNTVKITYARR</sequence>
<dbReference type="InterPro" id="IPR012677">
    <property type="entry name" value="Nucleotide-bd_a/b_plait_sf"/>
</dbReference>
<evidence type="ECO:0000256" key="1">
    <source>
        <dbReference type="ARBA" id="ARBA00004123"/>
    </source>
</evidence>
<dbReference type="GO" id="GO:0008380">
    <property type="term" value="P:RNA splicing"/>
    <property type="evidence" value="ECO:0007669"/>
    <property type="project" value="UniProtKB-KW"/>
</dbReference>
<reference evidence="12 14" key="1">
    <citation type="journal article" date="2013" name="Curr. Biol.">
        <title>Shared signatures of parasitism and phylogenomics unite Cryptomycota and microsporidia.</title>
        <authorList>
            <person name="James T.Y."/>
            <person name="Pelin A."/>
            <person name="Bonen L."/>
            <person name="Ahrendt S."/>
            <person name="Sain D."/>
            <person name="Corradi N."/>
            <person name="Stajich J.E."/>
        </authorList>
    </citation>
    <scope>NUCLEOTIDE SEQUENCE [LARGE SCALE GENOMIC DNA]</scope>
    <source>
        <strain evidence="12 14">CSF55</strain>
        <strain evidence="12 14">CSF55</strain>
    </source>
</reference>
<keyword evidence="3" id="KW-0507">mRNA processing</keyword>
<keyword evidence="5" id="KW-0677">Repeat</keyword>
<organism evidence="12 14">
    <name type="scientific">Rozella allomycis (strain CSF55)</name>
    <dbReference type="NCBI Taxonomy" id="988480"/>
    <lineage>
        <taxon>Eukaryota</taxon>
        <taxon>Fungi</taxon>
        <taxon>Fungi incertae sedis</taxon>
        <taxon>Cryptomycota</taxon>
        <taxon>Cryptomycota incertae sedis</taxon>
        <taxon>Rozella</taxon>
    </lineage>
</organism>
<keyword evidence="14" id="KW-1185">Reference proteome</keyword>
<gene>
    <name evidence="12" type="ORF">O9G_004392</name>
    <name evidence="13" type="ORF">ROZALSC1DRAFT_29209</name>
</gene>
<dbReference type="HOGENOM" id="CLU_041869_1_1_1"/>
<evidence type="ECO:0000256" key="8">
    <source>
        <dbReference type="ARBA" id="ARBA00023242"/>
    </source>
</evidence>
<evidence type="ECO:0000256" key="10">
    <source>
        <dbReference type="PROSITE-ProRule" id="PRU00176"/>
    </source>
</evidence>
<dbReference type="PANTHER" id="PTHR10501">
    <property type="entry name" value="U1 SMALL NUCLEAR RIBONUCLEOPROTEIN A/U2 SMALL NUCLEAR RIBONUCLEOPROTEIN B"/>
    <property type="match status" value="1"/>
</dbReference>
<keyword evidence="6 10" id="KW-0694">RNA-binding</keyword>
<evidence type="ECO:0000313" key="12">
    <source>
        <dbReference type="EMBL" id="EPZ33987.1"/>
    </source>
</evidence>
<dbReference type="GO" id="GO:0030532">
    <property type="term" value="C:small nuclear ribonucleoprotein complex"/>
    <property type="evidence" value="ECO:0007669"/>
    <property type="project" value="UniProtKB-ARBA"/>
</dbReference>
<keyword evidence="7" id="KW-0508">mRNA splicing</keyword>
<dbReference type="Gene3D" id="3.30.70.330">
    <property type="match status" value="2"/>
</dbReference>
<dbReference type="STRING" id="988480.A0A075AZ49"/>
<evidence type="ECO:0000256" key="4">
    <source>
        <dbReference type="ARBA" id="ARBA00022728"/>
    </source>
</evidence>
<dbReference type="GO" id="GO:0005681">
    <property type="term" value="C:spliceosomal complex"/>
    <property type="evidence" value="ECO:0007669"/>
    <property type="project" value="UniProtKB-KW"/>
</dbReference>
<feature type="domain" description="RRM" evidence="11">
    <location>
        <begin position="20"/>
        <end position="99"/>
    </location>
</feature>
<dbReference type="FunFam" id="3.30.70.330:FF:000029">
    <property type="entry name" value="U2 small nuclear ribonucleoprotein B"/>
    <property type="match status" value="1"/>
</dbReference>
<dbReference type="InterPro" id="IPR035979">
    <property type="entry name" value="RBD_domain_sf"/>
</dbReference>
<dbReference type="Pfam" id="PF00076">
    <property type="entry name" value="RRM_1"/>
    <property type="match status" value="2"/>
</dbReference>
<keyword evidence="8" id="KW-0539">Nucleus</keyword>
<evidence type="ECO:0000256" key="3">
    <source>
        <dbReference type="ARBA" id="ARBA00022664"/>
    </source>
</evidence>
<reference evidence="15" key="2">
    <citation type="journal article" date="2018" name="Nat. Microbiol.">
        <title>Leveraging single-cell genomics to expand the fungal tree of life.</title>
        <authorList>
            <person name="Ahrendt S.R."/>
            <person name="Quandt C.A."/>
            <person name="Ciobanu D."/>
            <person name="Clum A."/>
            <person name="Salamov A."/>
            <person name="Andreopoulos B."/>
            <person name="Cheng J.F."/>
            <person name="Woyke T."/>
            <person name="Pelin A."/>
            <person name="Henrissat B."/>
            <person name="Reynolds N.K."/>
            <person name="Benny G.L."/>
            <person name="Smith M.E."/>
            <person name="James T.Y."/>
            <person name="Grigoriev I.V."/>
        </authorList>
    </citation>
    <scope>NUCLEOTIDE SEQUENCE [LARGE SCALE GENOMIC DNA]</scope>
    <source>
        <strain evidence="15">CSF55</strain>
    </source>
</reference>
<dbReference type="AlphaFoldDB" id="A0A075AZ49"/>
<dbReference type="EMBL" id="KE561016">
    <property type="protein sequence ID" value="EPZ33987.1"/>
    <property type="molecule type" value="Genomic_DNA"/>
</dbReference>
<evidence type="ECO:0000313" key="13">
    <source>
        <dbReference type="EMBL" id="RKP19161.1"/>
    </source>
</evidence>
<accession>A0A075AZ49</accession>
<dbReference type="Proteomes" id="UP000281549">
    <property type="component" value="Unassembled WGS sequence"/>
</dbReference>
<dbReference type="SMART" id="SM00360">
    <property type="entry name" value="RRM"/>
    <property type="match status" value="2"/>
</dbReference>
<keyword evidence="9" id="KW-0687">Ribonucleoprotein</keyword>
<evidence type="ECO:0000256" key="7">
    <source>
        <dbReference type="ARBA" id="ARBA00023187"/>
    </source>
</evidence>
<dbReference type="InterPro" id="IPR000504">
    <property type="entry name" value="RRM_dom"/>
</dbReference>
<dbReference type="GO" id="GO:0003723">
    <property type="term" value="F:RNA binding"/>
    <property type="evidence" value="ECO:0007669"/>
    <property type="project" value="UniProtKB-UniRule"/>
</dbReference>
<dbReference type="FunFam" id="3.30.70.330:FF:000039">
    <property type="entry name" value="U1 small nuclear ribonucleoprotein A"/>
    <property type="match status" value="1"/>
</dbReference>
<dbReference type="OMA" id="VRMIPTK"/>
<dbReference type="EMBL" id="ML005280">
    <property type="protein sequence ID" value="RKP19161.1"/>
    <property type="molecule type" value="Genomic_DNA"/>
</dbReference>
<keyword evidence="4" id="KW-0747">Spliceosome</keyword>
<dbReference type="SUPFAM" id="SSF54928">
    <property type="entry name" value="RNA-binding domain, RBD"/>
    <property type="match status" value="1"/>
</dbReference>
<evidence type="ECO:0000313" key="15">
    <source>
        <dbReference type="Proteomes" id="UP000281549"/>
    </source>
</evidence>
<dbReference type="OrthoDB" id="266020at2759"/>
<feature type="domain" description="RRM" evidence="11">
    <location>
        <begin position="162"/>
        <end position="236"/>
    </location>
</feature>
<comment type="similarity">
    <text evidence="2">Belongs to the RRM U1 A/B'' family.</text>
</comment>
<name>A0A075AZ49_ROZAC</name>
<evidence type="ECO:0000313" key="14">
    <source>
        <dbReference type="Proteomes" id="UP000030755"/>
    </source>
</evidence>
<comment type="subcellular location">
    <subcellularLocation>
        <location evidence="1">Nucleus</location>
    </subcellularLocation>
</comment>
<evidence type="ECO:0000256" key="6">
    <source>
        <dbReference type="ARBA" id="ARBA00022884"/>
    </source>
</evidence>
<evidence type="ECO:0000256" key="2">
    <source>
        <dbReference type="ARBA" id="ARBA00007243"/>
    </source>
</evidence>
<evidence type="ECO:0000256" key="5">
    <source>
        <dbReference type="ARBA" id="ARBA00022737"/>
    </source>
</evidence>
<evidence type="ECO:0000256" key="9">
    <source>
        <dbReference type="ARBA" id="ARBA00023274"/>
    </source>
</evidence>
<dbReference type="GO" id="GO:0006397">
    <property type="term" value="P:mRNA processing"/>
    <property type="evidence" value="ECO:0007669"/>
    <property type="project" value="UniProtKB-KW"/>
</dbReference>
<reference evidence="13" key="3">
    <citation type="submission" date="2018-08" db="EMBL/GenBank/DDBJ databases">
        <title>Leveraging single-cell genomics to expand the Fungal Tree of Life.</title>
        <authorList>
            <consortium name="DOE Joint Genome Institute"/>
            <person name="Ahrendt S.R."/>
            <person name="Quandt C.A."/>
            <person name="Ciobanu D."/>
            <person name="Clum A."/>
            <person name="Salamov A."/>
            <person name="Andreopoulos B."/>
            <person name="Cheng J.-F."/>
            <person name="Woyke T."/>
            <person name="Pelin A."/>
            <person name="Henrissat B."/>
            <person name="Reynolds N."/>
            <person name="Benny G.L."/>
            <person name="Smith M.E."/>
            <person name="James T.Y."/>
            <person name="Grigoriev I.V."/>
        </authorList>
    </citation>
    <scope>NUCLEOTIDE SEQUENCE</scope>
    <source>
        <strain evidence="13">CSF55</strain>
    </source>
</reference>
<proteinExistence type="inferred from homology"/>
<dbReference type="PROSITE" id="PS50102">
    <property type="entry name" value="RRM"/>
    <property type="match status" value="2"/>
</dbReference>
<evidence type="ECO:0000259" key="11">
    <source>
        <dbReference type="PROSITE" id="PS50102"/>
    </source>
</evidence>
<dbReference type="CDD" id="cd12247">
    <property type="entry name" value="RRM2_U1A_like"/>
    <property type="match status" value="1"/>
</dbReference>
<protein>
    <submittedName>
        <fullName evidence="12">Nucleotide-binding, alpha-beta plait domain-containing protein</fullName>
    </submittedName>
    <submittedName>
        <fullName evidence="13">Sans fille-like protein</fullName>
    </submittedName>
</protein>